<keyword evidence="2" id="KW-1185">Reference proteome</keyword>
<proteinExistence type="predicted"/>
<evidence type="ECO:0000313" key="1">
    <source>
        <dbReference type="EMBL" id="EXJ91049.1"/>
    </source>
</evidence>
<dbReference type="AlphaFoldDB" id="W9Z962"/>
<evidence type="ECO:0000313" key="2">
    <source>
        <dbReference type="Proteomes" id="UP000019484"/>
    </source>
</evidence>
<dbReference type="HOGENOM" id="CLU_023254_0_1_1"/>
<accession>W9Z962</accession>
<dbReference type="OrthoDB" id="4158087at2759"/>
<gene>
    <name evidence="1" type="ORF">A1O1_04156</name>
</gene>
<organism evidence="1 2">
    <name type="scientific">Capronia coronata CBS 617.96</name>
    <dbReference type="NCBI Taxonomy" id="1182541"/>
    <lineage>
        <taxon>Eukaryota</taxon>
        <taxon>Fungi</taxon>
        <taxon>Dikarya</taxon>
        <taxon>Ascomycota</taxon>
        <taxon>Pezizomycotina</taxon>
        <taxon>Eurotiomycetes</taxon>
        <taxon>Chaetothyriomycetidae</taxon>
        <taxon>Chaetothyriales</taxon>
        <taxon>Herpotrichiellaceae</taxon>
        <taxon>Capronia</taxon>
    </lineage>
</organism>
<dbReference type="STRING" id="1182541.W9Z962"/>
<dbReference type="eggNOG" id="ENOG502SSBS">
    <property type="taxonomic scope" value="Eukaryota"/>
</dbReference>
<comment type="caution">
    <text evidence="1">The sequence shown here is derived from an EMBL/GenBank/DDBJ whole genome shotgun (WGS) entry which is preliminary data.</text>
</comment>
<dbReference type="EMBL" id="AMWN01000003">
    <property type="protein sequence ID" value="EXJ91049.1"/>
    <property type="molecule type" value="Genomic_DNA"/>
</dbReference>
<reference evidence="1 2" key="1">
    <citation type="submission" date="2013-03" db="EMBL/GenBank/DDBJ databases">
        <title>The Genome Sequence of Capronia coronata CBS 617.96.</title>
        <authorList>
            <consortium name="The Broad Institute Genomics Platform"/>
            <person name="Cuomo C."/>
            <person name="de Hoog S."/>
            <person name="Gorbushina A."/>
            <person name="Walker B."/>
            <person name="Young S.K."/>
            <person name="Zeng Q."/>
            <person name="Gargeya S."/>
            <person name="Fitzgerald M."/>
            <person name="Haas B."/>
            <person name="Abouelleil A."/>
            <person name="Allen A.W."/>
            <person name="Alvarado L."/>
            <person name="Arachchi H.M."/>
            <person name="Berlin A.M."/>
            <person name="Chapman S.B."/>
            <person name="Gainer-Dewar J."/>
            <person name="Goldberg J."/>
            <person name="Griggs A."/>
            <person name="Gujja S."/>
            <person name="Hansen M."/>
            <person name="Howarth C."/>
            <person name="Imamovic A."/>
            <person name="Ireland A."/>
            <person name="Larimer J."/>
            <person name="McCowan C."/>
            <person name="Murphy C."/>
            <person name="Pearson M."/>
            <person name="Poon T.W."/>
            <person name="Priest M."/>
            <person name="Roberts A."/>
            <person name="Saif S."/>
            <person name="Shea T."/>
            <person name="Sisk P."/>
            <person name="Sykes S."/>
            <person name="Wortman J."/>
            <person name="Nusbaum C."/>
            <person name="Birren B."/>
        </authorList>
    </citation>
    <scope>NUCLEOTIDE SEQUENCE [LARGE SCALE GENOMIC DNA]</scope>
    <source>
        <strain evidence="1 2">CBS 617.96</strain>
    </source>
</reference>
<protein>
    <recommendedName>
        <fullName evidence="3">Transcription factor domain-containing protein</fullName>
    </recommendedName>
</protein>
<dbReference type="RefSeq" id="XP_007723243.1">
    <property type="nucleotide sequence ID" value="XM_007725053.1"/>
</dbReference>
<name>W9Z962_9EURO</name>
<dbReference type="Proteomes" id="UP000019484">
    <property type="component" value="Unassembled WGS sequence"/>
</dbReference>
<dbReference type="PANTHER" id="PTHR37540:SF5">
    <property type="entry name" value="TRANSCRIPTION FACTOR DOMAIN-CONTAINING PROTEIN"/>
    <property type="match status" value="1"/>
</dbReference>
<sequence length="337" mass="37979">MFSLRAFVDGISPDGHVSRIAAFHYAQTLQHLQARINAFEHGQRDSVLADSTVMVIVTLAMAAEITGDLAAAQSHVEGLLTIVNLKGGLRSLNTHNNVQVKVCRADLGLALRMGSRARLFQTGISWDCFLANRGLVKCNHGTDGAQVDVVVNKLDPKLGNCWKDIHAFSCLSNLAYQTTRKLSPDVYNEMMVSILYRLTRLSFEDDLLQDMIRIGLLVYCSTLFLTRQYLERPYERLCNLFDAALLRLCQVSANEVPLPPLVLLWLLILRHLVAYQERCSESDSWQTVWLDKAVVLTGVDTWLQAQRVLRSVMWVDFVHDERGKECFDASRMRSGPP</sequence>
<dbReference type="GeneID" id="19159042"/>
<evidence type="ECO:0008006" key="3">
    <source>
        <dbReference type="Google" id="ProtNLM"/>
    </source>
</evidence>
<dbReference type="PANTHER" id="PTHR37540">
    <property type="entry name" value="TRANSCRIPTION FACTOR (ACR-2), PUTATIVE-RELATED-RELATED"/>
    <property type="match status" value="1"/>
</dbReference>